<dbReference type="PANTHER" id="PTHR23279">
    <property type="entry name" value="DEFECTIVE PROBOSCIS EXTENSION RESPONSE DPR -RELATED"/>
    <property type="match status" value="1"/>
</dbReference>
<dbReference type="SMART" id="SM00408">
    <property type="entry name" value="IGc2"/>
    <property type="match status" value="2"/>
</dbReference>
<evidence type="ECO:0000256" key="2">
    <source>
        <dbReference type="SAM" id="Phobius"/>
    </source>
</evidence>
<gene>
    <name evidence="4" type="ORF">KP79_PYT00372</name>
</gene>
<evidence type="ECO:0000259" key="3">
    <source>
        <dbReference type="PROSITE" id="PS50835"/>
    </source>
</evidence>
<reference evidence="4 5" key="1">
    <citation type="journal article" date="2017" name="Nat. Ecol. Evol.">
        <title>Scallop genome provides insights into evolution of bilaterian karyotype and development.</title>
        <authorList>
            <person name="Wang S."/>
            <person name="Zhang J."/>
            <person name="Jiao W."/>
            <person name="Li J."/>
            <person name="Xun X."/>
            <person name="Sun Y."/>
            <person name="Guo X."/>
            <person name="Huan P."/>
            <person name="Dong B."/>
            <person name="Zhang L."/>
            <person name="Hu X."/>
            <person name="Sun X."/>
            <person name="Wang J."/>
            <person name="Zhao C."/>
            <person name="Wang Y."/>
            <person name="Wang D."/>
            <person name="Huang X."/>
            <person name="Wang R."/>
            <person name="Lv J."/>
            <person name="Li Y."/>
            <person name="Zhang Z."/>
            <person name="Liu B."/>
            <person name="Lu W."/>
            <person name="Hui Y."/>
            <person name="Liang J."/>
            <person name="Zhou Z."/>
            <person name="Hou R."/>
            <person name="Li X."/>
            <person name="Liu Y."/>
            <person name="Li H."/>
            <person name="Ning X."/>
            <person name="Lin Y."/>
            <person name="Zhao L."/>
            <person name="Xing Q."/>
            <person name="Dou J."/>
            <person name="Li Y."/>
            <person name="Mao J."/>
            <person name="Guo H."/>
            <person name="Dou H."/>
            <person name="Li T."/>
            <person name="Mu C."/>
            <person name="Jiang W."/>
            <person name="Fu Q."/>
            <person name="Fu X."/>
            <person name="Miao Y."/>
            <person name="Liu J."/>
            <person name="Yu Q."/>
            <person name="Li R."/>
            <person name="Liao H."/>
            <person name="Li X."/>
            <person name="Kong Y."/>
            <person name="Jiang Z."/>
            <person name="Chourrout D."/>
            <person name="Li R."/>
            <person name="Bao Z."/>
        </authorList>
    </citation>
    <scope>NUCLEOTIDE SEQUENCE [LARGE SCALE GENOMIC DNA]</scope>
    <source>
        <strain evidence="4 5">PY_sf001</strain>
    </source>
</reference>
<name>A0A210QZX1_MIZYE</name>
<dbReference type="InterPro" id="IPR036179">
    <property type="entry name" value="Ig-like_dom_sf"/>
</dbReference>
<dbReference type="Proteomes" id="UP000242188">
    <property type="component" value="Unassembled WGS sequence"/>
</dbReference>
<dbReference type="PROSITE" id="PS50835">
    <property type="entry name" value="IG_LIKE"/>
    <property type="match status" value="2"/>
</dbReference>
<feature type="domain" description="Ig-like" evidence="3">
    <location>
        <begin position="48"/>
        <end position="137"/>
    </location>
</feature>
<dbReference type="GO" id="GO:0032589">
    <property type="term" value="C:neuron projection membrane"/>
    <property type="evidence" value="ECO:0007669"/>
    <property type="project" value="TreeGrafter"/>
</dbReference>
<feature type="transmembrane region" description="Helical" evidence="2">
    <location>
        <begin position="6"/>
        <end position="27"/>
    </location>
</feature>
<dbReference type="InterPro" id="IPR007110">
    <property type="entry name" value="Ig-like_dom"/>
</dbReference>
<keyword evidence="5" id="KW-1185">Reference proteome</keyword>
<dbReference type="Gene3D" id="2.60.40.10">
    <property type="entry name" value="Immunoglobulins"/>
    <property type="match status" value="2"/>
</dbReference>
<dbReference type="Pfam" id="PF07679">
    <property type="entry name" value="I-set"/>
    <property type="match status" value="1"/>
</dbReference>
<feature type="region of interest" description="Disordered" evidence="1">
    <location>
        <begin position="287"/>
        <end position="317"/>
    </location>
</feature>
<dbReference type="GO" id="GO:0050808">
    <property type="term" value="P:synapse organization"/>
    <property type="evidence" value="ECO:0007669"/>
    <property type="project" value="TreeGrafter"/>
</dbReference>
<evidence type="ECO:0000313" key="4">
    <source>
        <dbReference type="EMBL" id="OWF54215.1"/>
    </source>
</evidence>
<evidence type="ECO:0000313" key="5">
    <source>
        <dbReference type="Proteomes" id="UP000242188"/>
    </source>
</evidence>
<dbReference type="InterPro" id="IPR003599">
    <property type="entry name" value="Ig_sub"/>
</dbReference>
<keyword evidence="2" id="KW-1133">Transmembrane helix</keyword>
<feature type="compositionally biased region" description="Polar residues" evidence="1">
    <location>
        <begin position="299"/>
        <end position="317"/>
    </location>
</feature>
<dbReference type="InterPro" id="IPR013098">
    <property type="entry name" value="Ig_I-set"/>
</dbReference>
<protein>
    <recommendedName>
        <fullName evidence="3">Ig-like domain-containing protein</fullName>
    </recommendedName>
</protein>
<dbReference type="PANTHER" id="PTHR23279:SF36">
    <property type="entry name" value="DEFECTIVE PROBOSCIS EXTENSION RESPONSE 9, ISOFORM A"/>
    <property type="match status" value="1"/>
</dbReference>
<feature type="domain" description="Ig-like" evidence="3">
    <location>
        <begin position="166"/>
        <end position="272"/>
    </location>
</feature>
<dbReference type="SMART" id="SM00409">
    <property type="entry name" value="IG"/>
    <property type="match status" value="2"/>
</dbReference>
<dbReference type="InterPro" id="IPR013151">
    <property type="entry name" value="Immunoglobulin_dom"/>
</dbReference>
<dbReference type="InterPro" id="IPR013783">
    <property type="entry name" value="Ig-like_fold"/>
</dbReference>
<accession>A0A210QZX1</accession>
<proteinExistence type="predicted"/>
<dbReference type="AlphaFoldDB" id="A0A210QZX1"/>
<dbReference type="InterPro" id="IPR037448">
    <property type="entry name" value="Zig-8"/>
</dbReference>
<dbReference type="SUPFAM" id="SSF48726">
    <property type="entry name" value="Immunoglobulin"/>
    <property type="match status" value="2"/>
</dbReference>
<dbReference type="STRING" id="6573.A0A210QZX1"/>
<comment type="caution">
    <text evidence="4">The sequence shown here is derived from an EMBL/GenBank/DDBJ whole genome shotgun (WGS) entry which is preliminary data.</text>
</comment>
<evidence type="ECO:0000256" key="1">
    <source>
        <dbReference type="SAM" id="MobiDB-lite"/>
    </source>
</evidence>
<organism evidence="4 5">
    <name type="scientific">Mizuhopecten yessoensis</name>
    <name type="common">Japanese scallop</name>
    <name type="synonym">Patinopecten yessoensis</name>
    <dbReference type="NCBI Taxonomy" id="6573"/>
    <lineage>
        <taxon>Eukaryota</taxon>
        <taxon>Metazoa</taxon>
        <taxon>Spiralia</taxon>
        <taxon>Lophotrochozoa</taxon>
        <taxon>Mollusca</taxon>
        <taxon>Bivalvia</taxon>
        <taxon>Autobranchia</taxon>
        <taxon>Pteriomorphia</taxon>
        <taxon>Pectinida</taxon>
        <taxon>Pectinoidea</taxon>
        <taxon>Pectinidae</taxon>
        <taxon>Mizuhopecten</taxon>
    </lineage>
</organism>
<dbReference type="InterPro" id="IPR003598">
    <property type="entry name" value="Ig_sub2"/>
</dbReference>
<sequence>MELQRLFYRYYVLFFWIILDCSLSIGLSRKKTSLKKVSGRTVRRQTIPEFVQIGRRDITVHRGETVVLKCAIKNLGPREVVWRKVSEAFPLSIGTHMYAPVDEMSIDFRRSGKYKTRWDLIIKRTEPRHSGKYECQIVTKGLKIYHINLTVLPTPKPQRKGQEKYPSKSVEEEAKGAIQINGTVFINMYQKLNLTCNATGVTRAPAAVDWFHDGHIINSSDKKYANRLMILNKVPEIPGRSLISTLIVERCTDADKGNYVCRSSDLDTTSITVHILSVVKDVEKRNDNKGKKFDGYSPKNDTGSPELQQNRVKGNNSTRQLHSTSVFLVTVLIGLISAIR</sequence>
<dbReference type="EMBL" id="NEDP02001152">
    <property type="protein sequence ID" value="OWF54215.1"/>
    <property type="molecule type" value="Genomic_DNA"/>
</dbReference>
<keyword evidence="2" id="KW-0812">Transmembrane</keyword>
<dbReference type="OrthoDB" id="6365338at2759"/>
<dbReference type="Pfam" id="PF00047">
    <property type="entry name" value="ig"/>
    <property type="match status" value="1"/>
</dbReference>
<keyword evidence="2" id="KW-0472">Membrane</keyword>